<organism evidence="11 12">
    <name type="scientific">Pichia sorbitophila (strain ATCC MYA-4447 / BCRC 22081 / CBS 7064 / NBRC 10061 / NRRL Y-12695)</name>
    <name type="common">Hybrid yeast</name>
    <dbReference type="NCBI Taxonomy" id="559304"/>
    <lineage>
        <taxon>Eukaryota</taxon>
        <taxon>Fungi</taxon>
        <taxon>Dikarya</taxon>
        <taxon>Ascomycota</taxon>
        <taxon>Saccharomycotina</taxon>
        <taxon>Pichiomycetes</taxon>
        <taxon>Debaryomycetaceae</taxon>
        <taxon>Millerozyma</taxon>
    </lineage>
</organism>
<dbReference type="EMBL" id="FO082050">
    <property type="protein sequence ID" value="CCE83056.1"/>
    <property type="molecule type" value="Genomic_DNA"/>
</dbReference>
<keyword evidence="6 7" id="KW-0072">Autophagy</keyword>
<comment type="similarity">
    <text evidence="2 7">Belongs to the ATG5 family.</text>
</comment>
<dbReference type="STRING" id="559304.G8YDM5"/>
<evidence type="ECO:0000256" key="6">
    <source>
        <dbReference type="ARBA" id="ARBA00023006"/>
    </source>
</evidence>
<evidence type="ECO:0000259" key="9">
    <source>
        <dbReference type="Pfam" id="PF20637"/>
    </source>
</evidence>
<dbReference type="InterPro" id="IPR042526">
    <property type="entry name" value="Atg5_HR"/>
</dbReference>
<dbReference type="FunCoup" id="G8YDM5">
    <property type="interactions" value="556"/>
</dbReference>
<reference evidence="11 12" key="1">
    <citation type="journal article" date="2012" name="G3 (Bethesda)">
        <title>Pichia sorbitophila, an interspecies yeast hybrid reveals early steps of genome resolution following polyploidization.</title>
        <authorList>
            <person name="Leh Louis V."/>
            <person name="Despons L."/>
            <person name="Friedrich A."/>
            <person name="Martin T."/>
            <person name="Durrens P."/>
            <person name="Casaregola S."/>
            <person name="Neuveglise C."/>
            <person name="Fairhead C."/>
            <person name="Marck C."/>
            <person name="Cruz J.A."/>
            <person name="Straub M.L."/>
            <person name="Kugler V."/>
            <person name="Sacerdot C."/>
            <person name="Uzunov Z."/>
            <person name="Thierry A."/>
            <person name="Weiss S."/>
            <person name="Bleykasten C."/>
            <person name="De Montigny J."/>
            <person name="Jacques N."/>
            <person name="Jung P."/>
            <person name="Lemaire M."/>
            <person name="Mallet S."/>
            <person name="Morel G."/>
            <person name="Richard G.F."/>
            <person name="Sarkar A."/>
            <person name="Savel G."/>
            <person name="Schacherer J."/>
            <person name="Seret M.L."/>
            <person name="Talla E."/>
            <person name="Samson G."/>
            <person name="Jubin C."/>
            <person name="Poulain J."/>
            <person name="Vacherie B."/>
            <person name="Barbe V."/>
            <person name="Pelletier E."/>
            <person name="Sherman D.J."/>
            <person name="Westhof E."/>
            <person name="Weissenbach J."/>
            <person name="Baret P.V."/>
            <person name="Wincker P."/>
            <person name="Gaillardin C."/>
            <person name="Dujon B."/>
            <person name="Souciet J.L."/>
        </authorList>
    </citation>
    <scope>NUCLEOTIDE SEQUENCE [LARGE SCALE GENOMIC DNA]</scope>
    <source>
        <strain evidence="12">ATCC MYA-4447 / BCRC 22081 / CBS 7064 / NBRC 10061 / NRRL Y-12695</strain>
    </source>
</reference>
<dbReference type="GO" id="GO:0006995">
    <property type="term" value="P:cellular response to nitrogen starvation"/>
    <property type="evidence" value="ECO:0007669"/>
    <property type="project" value="TreeGrafter"/>
</dbReference>
<dbReference type="Gene3D" id="1.10.246.190">
    <property type="entry name" value="Autophagy protein Apg5, helix rich domain"/>
    <property type="match status" value="1"/>
</dbReference>
<keyword evidence="12" id="KW-1185">Reference proteome</keyword>
<name>G8YDM5_PICSO</name>
<dbReference type="Proteomes" id="UP000005222">
    <property type="component" value="Chromosome J"/>
</dbReference>
<evidence type="ECO:0000256" key="5">
    <source>
        <dbReference type="ARBA" id="ARBA00022843"/>
    </source>
</evidence>
<keyword evidence="7" id="KW-0472">Membrane</keyword>
<feature type="domain" description="Autophagy protein ATG5 alpha-helical bundle region" evidence="9">
    <location>
        <begin position="133"/>
        <end position="188"/>
    </location>
</feature>
<keyword evidence="5 7" id="KW-0832">Ubl conjugation</keyword>
<evidence type="ECO:0000256" key="3">
    <source>
        <dbReference type="ARBA" id="ARBA00011554"/>
    </source>
</evidence>
<evidence type="ECO:0000256" key="2">
    <source>
        <dbReference type="ARBA" id="ARBA00006910"/>
    </source>
</evidence>
<dbReference type="Gene3D" id="3.10.20.620">
    <property type="match status" value="1"/>
</dbReference>
<protein>
    <recommendedName>
        <fullName evidence="7">Autophagy protein 5</fullName>
    </recommendedName>
</protein>
<dbReference type="AlphaFoldDB" id="G8YDM5"/>
<accession>G8YDM5</accession>
<dbReference type="GO" id="GO:0044233">
    <property type="term" value="C:mitochondria-associated endoplasmic reticulum membrane contact site"/>
    <property type="evidence" value="ECO:0007669"/>
    <property type="project" value="TreeGrafter"/>
</dbReference>
<feature type="domain" description="Autophagy protein ATG5 UblA" evidence="10">
    <location>
        <begin position="13"/>
        <end position="107"/>
    </location>
</feature>
<dbReference type="GO" id="GO:0034727">
    <property type="term" value="P:piecemeal microautophagy of the nucleus"/>
    <property type="evidence" value="ECO:0007669"/>
    <property type="project" value="TreeGrafter"/>
</dbReference>
<dbReference type="GO" id="GO:0034274">
    <property type="term" value="C:Atg12-Atg5-Atg16 complex"/>
    <property type="evidence" value="ECO:0007669"/>
    <property type="project" value="TreeGrafter"/>
</dbReference>
<dbReference type="InterPro" id="IPR007239">
    <property type="entry name" value="Atg5"/>
</dbReference>
<gene>
    <name evidence="11" type="primary">Piso0_002831</name>
    <name evidence="11" type="ORF">GNLVRS01_PISO0J20535g</name>
</gene>
<evidence type="ECO:0000259" key="10">
    <source>
        <dbReference type="Pfam" id="PF20638"/>
    </source>
</evidence>
<sequence>MCADQLIDIKDKLWNGSINIKLEYVIGEKTFDYIFVAWRLSYFSLYFEQIARHFEYFEDGISKRPFWLQHDKHPVEWHLPIGLLYDTLSSSQNVKKTKGNAWKLQLKTSEYPMDKLIPFLKHKPDGTIDFEHETKQCIVNRLKQSCFVLNGSSKKIMQLSERDSNDLWTAIRAHDLSLFSSINHKIIPRESEIQRIPFVIYVPGYPLLQVPAPLNTNERLTLGDILSRSEVISKINSQSIQWVPFVHGLNIECMLNVDILTVWYLFRYLDNFIYLSITLKL</sequence>
<dbReference type="PANTHER" id="PTHR13040">
    <property type="entry name" value="AUTOPHAGY PROTEIN 5"/>
    <property type="match status" value="1"/>
</dbReference>
<comment type="subcellular location">
    <subcellularLocation>
        <location evidence="1 7">Preautophagosomal structure membrane</location>
        <topology evidence="1 7">Peripheral membrane protein</topology>
    </subcellularLocation>
</comment>
<dbReference type="PANTHER" id="PTHR13040:SF2">
    <property type="entry name" value="AUTOPHAGY PROTEIN 5"/>
    <property type="match status" value="1"/>
</dbReference>
<evidence type="ECO:0000256" key="4">
    <source>
        <dbReference type="ARBA" id="ARBA00022499"/>
    </source>
</evidence>
<dbReference type="Gene3D" id="3.10.20.90">
    <property type="entry name" value="Phosphatidylinositol 3-kinase Catalytic Subunit, Chain A, domain 1"/>
    <property type="match status" value="1"/>
</dbReference>
<dbReference type="eggNOG" id="KOG2976">
    <property type="taxonomic scope" value="Eukaryota"/>
</dbReference>
<dbReference type="Pfam" id="PF20637">
    <property type="entry name" value="ATG5_HBR"/>
    <property type="match status" value="1"/>
</dbReference>
<dbReference type="GO" id="GO:0034045">
    <property type="term" value="C:phagophore assembly site membrane"/>
    <property type="evidence" value="ECO:0007669"/>
    <property type="project" value="UniProtKB-SubCell"/>
</dbReference>
<dbReference type="InterPro" id="IPR048318">
    <property type="entry name" value="ATG5_UblB"/>
</dbReference>
<feature type="domain" description="Autophagy protein ATG5 UblB" evidence="8">
    <location>
        <begin position="195"/>
        <end position="277"/>
    </location>
</feature>
<evidence type="ECO:0000313" key="12">
    <source>
        <dbReference type="Proteomes" id="UP000005222"/>
    </source>
</evidence>
<dbReference type="GO" id="GO:0000422">
    <property type="term" value="P:autophagy of mitochondrion"/>
    <property type="evidence" value="ECO:0007669"/>
    <property type="project" value="TreeGrafter"/>
</dbReference>
<dbReference type="GO" id="GO:0019776">
    <property type="term" value="F:Atg8-family ligase activity"/>
    <property type="evidence" value="ECO:0007669"/>
    <property type="project" value="TreeGrafter"/>
</dbReference>
<dbReference type="InterPro" id="IPR048940">
    <property type="entry name" value="ATG5_HBR"/>
</dbReference>
<dbReference type="InterPro" id="IPR048939">
    <property type="entry name" value="ATG5_UblA"/>
</dbReference>
<evidence type="ECO:0000256" key="1">
    <source>
        <dbReference type="ARBA" id="ARBA00004623"/>
    </source>
</evidence>
<dbReference type="GO" id="GO:0005776">
    <property type="term" value="C:autophagosome"/>
    <property type="evidence" value="ECO:0007669"/>
    <property type="project" value="TreeGrafter"/>
</dbReference>
<dbReference type="InterPro" id="IPR042527">
    <property type="entry name" value="Atg5_UblA_dom_sf"/>
</dbReference>
<comment type="subunit">
    <text evidence="3 7">Conjugated with ATG12.</text>
</comment>
<dbReference type="Pfam" id="PF20638">
    <property type="entry name" value="ATG5_UblA"/>
    <property type="match status" value="1"/>
</dbReference>
<dbReference type="Pfam" id="PF04106">
    <property type="entry name" value="ATG5_UblB"/>
    <property type="match status" value="1"/>
</dbReference>
<dbReference type="OrthoDB" id="272162at2759"/>
<dbReference type="InParanoid" id="G8YDM5"/>
<evidence type="ECO:0000259" key="8">
    <source>
        <dbReference type="Pfam" id="PF04106"/>
    </source>
</evidence>
<dbReference type="HOGENOM" id="CLU_051894_2_0_1"/>
<evidence type="ECO:0000313" key="11">
    <source>
        <dbReference type="EMBL" id="CCE83056.1"/>
    </source>
</evidence>
<comment type="function">
    <text evidence="7">Involved in cytoplasm to vacuole transport (Cvt) and autophagic vesicle formation.</text>
</comment>
<keyword evidence="4 7" id="KW-1017">Isopeptide bond</keyword>
<proteinExistence type="inferred from homology"/>
<evidence type="ECO:0000256" key="7">
    <source>
        <dbReference type="RuleBase" id="RU361202"/>
    </source>
</evidence>
<dbReference type="GO" id="GO:0061908">
    <property type="term" value="C:phagophore"/>
    <property type="evidence" value="ECO:0007669"/>
    <property type="project" value="TreeGrafter"/>
</dbReference>
<keyword evidence="7" id="KW-0813">Transport</keyword>